<evidence type="ECO:0000256" key="2">
    <source>
        <dbReference type="ARBA" id="ARBA00022679"/>
    </source>
</evidence>
<dbReference type="Gramene" id="Kaladp0045s0198.1.v1.1">
    <property type="protein sequence ID" value="Kaladp0045s0198.1.v1.1"/>
    <property type="gene ID" value="Kaladp0045s0198.v1.1"/>
</dbReference>
<dbReference type="Gene3D" id="3.30.200.20">
    <property type="entry name" value="Phosphorylase Kinase, domain 1"/>
    <property type="match status" value="1"/>
</dbReference>
<dbReference type="SMART" id="SM00666">
    <property type="entry name" value="PB1"/>
    <property type="match status" value="1"/>
</dbReference>
<feature type="region of interest" description="Disordered" evidence="7">
    <location>
        <begin position="978"/>
        <end position="1014"/>
    </location>
</feature>
<feature type="region of interest" description="Disordered" evidence="7">
    <location>
        <begin position="698"/>
        <end position="747"/>
    </location>
</feature>
<dbReference type="GO" id="GO:0004674">
    <property type="term" value="F:protein serine/threonine kinase activity"/>
    <property type="evidence" value="ECO:0007669"/>
    <property type="project" value="UniProtKB-KW"/>
</dbReference>
<dbReference type="InterPro" id="IPR050167">
    <property type="entry name" value="Ser_Thr_protein_kinase"/>
</dbReference>
<dbReference type="CDD" id="cd06410">
    <property type="entry name" value="PB1_UP2"/>
    <property type="match status" value="1"/>
</dbReference>
<evidence type="ECO:0000256" key="6">
    <source>
        <dbReference type="PROSITE-ProRule" id="PRU10141"/>
    </source>
</evidence>
<dbReference type="PROSITE" id="PS50011">
    <property type="entry name" value="PROTEIN_KINASE_DOM"/>
    <property type="match status" value="1"/>
</dbReference>
<feature type="region of interest" description="Disordered" evidence="7">
    <location>
        <begin position="276"/>
        <end position="298"/>
    </location>
</feature>
<accession>A0A7N0TT83</accession>
<dbReference type="FunFam" id="1.10.510.10:FF:000142">
    <property type="entry name" value="Octicosapeptide/phox/Bem1p domain kinase superfamily protein"/>
    <property type="match status" value="1"/>
</dbReference>
<evidence type="ECO:0000256" key="5">
    <source>
        <dbReference type="ARBA" id="ARBA00022840"/>
    </source>
</evidence>
<keyword evidence="5 6" id="KW-0067">ATP-binding</keyword>
<organism evidence="9 10">
    <name type="scientific">Kalanchoe fedtschenkoi</name>
    <name type="common">Lavender scallops</name>
    <name type="synonym">South American air plant</name>
    <dbReference type="NCBI Taxonomy" id="63787"/>
    <lineage>
        <taxon>Eukaryota</taxon>
        <taxon>Viridiplantae</taxon>
        <taxon>Streptophyta</taxon>
        <taxon>Embryophyta</taxon>
        <taxon>Tracheophyta</taxon>
        <taxon>Spermatophyta</taxon>
        <taxon>Magnoliopsida</taxon>
        <taxon>eudicotyledons</taxon>
        <taxon>Gunneridae</taxon>
        <taxon>Pentapetalae</taxon>
        <taxon>Saxifragales</taxon>
        <taxon>Crassulaceae</taxon>
        <taxon>Kalanchoe</taxon>
    </lineage>
</organism>
<dbReference type="PRINTS" id="PR00109">
    <property type="entry name" value="TYRKINASE"/>
</dbReference>
<keyword evidence="4" id="KW-0418">Kinase</keyword>
<dbReference type="InterPro" id="IPR000270">
    <property type="entry name" value="PB1_dom"/>
</dbReference>
<keyword evidence="1" id="KW-0723">Serine/threonine-protein kinase</keyword>
<dbReference type="Gene3D" id="1.10.510.10">
    <property type="entry name" value="Transferase(Phosphotransferase) domain 1"/>
    <property type="match status" value="1"/>
</dbReference>
<feature type="binding site" evidence="6">
    <location>
        <position position="1073"/>
    </location>
    <ligand>
        <name>ATP</name>
        <dbReference type="ChEBI" id="CHEBI:30616"/>
    </ligand>
</feature>
<dbReference type="InterPro" id="IPR017441">
    <property type="entry name" value="Protein_kinase_ATP_BS"/>
</dbReference>
<keyword evidence="3 6" id="KW-0547">Nucleotide-binding</keyword>
<name>A0A7N0TT83_KALFE</name>
<dbReference type="PANTHER" id="PTHR23257">
    <property type="entry name" value="SERINE-THREONINE PROTEIN KINASE"/>
    <property type="match status" value="1"/>
</dbReference>
<dbReference type="SUPFAM" id="SSF56112">
    <property type="entry name" value="Protein kinase-like (PK-like)"/>
    <property type="match status" value="1"/>
</dbReference>
<evidence type="ECO:0000313" key="9">
    <source>
        <dbReference type="EnsemblPlants" id="Kaladp0045s0198.1.v1.1"/>
    </source>
</evidence>
<feature type="compositionally biased region" description="Basic and acidic residues" evidence="7">
    <location>
        <begin position="993"/>
        <end position="1007"/>
    </location>
</feature>
<dbReference type="InterPro" id="IPR011009">
    <property type="entry name" value="Kinase-like_dom_sf"/>
</dbReference>
<dbReference type="InterPro" id="IPR001245">
    <property type="entry name" value="Ser-Thr/Tyr_kinase_cat_dom"/>
</dbReference>
<dbReference type="PROSITE" id="PS00108">
    <property type="entry name" value="PROTEIN_KINASE_ST"/>
    <property type="match status" value="1"/>
</dbReference>
<dbReference type="Proteomes" id="UP000594263">
    <property type="component" value="Unplaced"/>
</dbReference>
<evidence type="ECO:0000313" key="10">
    <source>
        <dbReference type="Proteomes" id="UP000594263"/>
    </source>
</evidence>
<keyword evidence="10" id="KW-1185">Reference proteome</keyword>
<dbReference type="Pfam" id="PF07714">
    <property type="entry name" value="PK_Tyr_Ser-Thr"/>
    <property type="match status" value="1"/>
</dbReference>
<protein>
    <recommendedName>
        <fullName evidence="8">Protein kinase domain-containing protein</fullName>
    </recommendedName>
</protein>
<evidence type="ECO:0000259" key="8">
    <source>
        <dbReference type="PROSITE" id="PS50011"/>
    </source>
</evidence>
<proteinExistence type="predicted"/>
<dbReference type="InterPro" id="IPR008271">
    <property type="entry name" value="Ser/Thr_kinase_AS"/>
</dbReference>
<dbReference type="Pfam" id="PF00564">
    <property type="entry name" value="PB1"/>
    <property type="match status" value="1"/>
</dbReference>
<evidence type="ECO:0000256" key="7">
    <source>
        <dbReference type="SAM" id="MobiDB-lite"/>
    </source>
</evidence>
<feature type="domain" description="Protein kinase" evidence="8">
    <location>
        <begin position="1046"/>
        <end position="1311"/>
    </location>
</feature>
<dbReference type="OMA" id="AQQLVYP"/>
<keyword evidence="2" id="KW-0808">Transferase</keyword>
<dbReference type="FunFam" id="3.30.200.20:FF:000081">
    <property type="entry name" value="Octicosapeptide/phox/Bem1p domain kinase superfamily protein"/>
    <property type="match status" value="1"/>
</dbReference>
<dbReference type="GO" id="GO:0005524">
    <property type="term" value="F:ATP binding"/>
    <property type="evidence" value="ECO:0007669"/>
    <property type="project" value="UniProtKB-UniRule"/>
</dbReference>
<dbReference type="SUPFAM" id="SSF54277">
    <property type="entry name" value="CAD &amp; PB1 domains"/>
    <property type="match status" value="1"/>
</dbReference>
<feature type="compositionally biased region" description="Basic and acidic residues" evidence="7">
    <location>
        <begin position="708"/>
        <end position="718"/>
    </location>
</feature>
<dbReference type="GO" id="GO:0007165">
    <property type="term" value="P:signal transduction"/>
    <property type="evidence" value="ECO:0007669"/>
    <property type="project" value="TreeGrafter"/>
</dbReference>
<feature type="region of interest" description="Disordered" evidence="7">
    <location>
        <begin position="891"/>
        <end position="917"/>
    </location>
</feature>
<dbReference type="PANTHER" id="PTHR23257:SF967">
    <property type="entry name" value="OCTICOSAPEPTIDE_PHOX_BEM1P DOMAIN KINASE SUPERFAMILY PROTEIN"/>
    <property type="match status" value="1"/>
</dbReference>
<dbReference type="SMART" id="SM00220">
    <property type="entry name" value="S_TKc"/>
    <property type="match status" value="1"/>
</dbReference>
<dbReference type="PROSITE" id="PS00107">
    <property type="entry name" value="PROTEIN_KINASE_ATP"/>
    <property type="match status" value="1"/>
</dbReference>
<dbReference type="InterPro" id="IPR000719">
    <property type="entry name" value="Prot_kinase_dom"/>
</dbReference>
<dbReference type="GO" id="GO:0005737">
    <property type="term" value="C:cytoplasm"/>
    <property type="evidence" value="ECO:0007669"/>
    <property type="project" value="TreeGrafter"/>
</dbReference>
<evidence type="ECO:0000256" key="3">
    <source>
        <dbReference type="ARBA" id="ARBA00022741"/>
    </source>
</evidence>
<evidence type="ECO:0000256" key="1">
    <source>
        <dbReference type="ARBA" id="ARBA00022527"/>
    </source>
</evidence>
<reference evidence="9" key="1">
    <citation type="submission" date="2021-01" db="UniProtKB">
        <authorList>
            <consortium name="EnsemblPlants"/>
        </authorList>
    </citation>
    <scope>IDENTIFICATION</scope>
</reference>
<feature type="compositionally biased region" description="Polar residues" evidence="7">
    <location>
        <begin position="276"/>
        <end position="294"/>
    </location>
</feature>
<dbReference type="EnsemblPlants" id="Kaladp0045s0198.1.v1.1">
    <property type="protein sequence ID" value="Kaladp0045s0198.1.v1.1"/>
    <property type="gene ID" value="Kaladp0045s0198.v1.1"/>
</dbReference>
<evidence type="ECO:0000256" key="4">
    <source>
        <dbReference type="ARBA" id="ARBA00022777"/>
    </source>
</evidence>
<dbReference type="CDD" id="cd13999">
    <property type="entry name" value="STKc_MAP3K-like"/>
    <property type="match status" value="1"/>
</dbReference>
<sequence>MAFDQNSVPMDLRPINVARVDPRIMHATANRRNIDGFPANPTPFYYPVATAEPGGFLGEVFGNPSQLIPNSYPPGPSNPAFTCTSTSSGANMLNQGCNYDPSTSGKRPKFLCSFGGKILPRPGSGVLRYVGGHTRLIGFKGDINFDSLAVKMVETCGQPVAIKYQLPGEDLDALVSIASHEDFDIMMEEYDKIISNLPDGSAKLRLYLFSTSDAYSSGLSILNGLSDTGQKYFEAINGILDEAGGVVTRKESLDTAASTQNSDLGGNEALDCSGQAGQRNAVGPQTTGASSCVGNSGGMSPENTTRAVALEPLSSNAAAASALRLGIPAVTSSVQISNDELDLEKPFLPTMSHHMIFETKQLLPTCTPYMHACVPRRQDIQCHGDSIQFPHQIGFRQPPTVGTPGSLFQQHQLFENAVSAGPKPFMPAMTTSGTPQVVLRPNAVQQMMYPSRVRRDSYPEGVAYPVRMVPLDPSYYSYQPQVPHSIVGGAYGWNISTPNHTVFHEGPPSPQQVLYTSNVTRLDDCYMCQKALPHAHSDSIAQQLKDGIESPTSDSNRSYHSLQSEVNVQTLPSNIAWTTGGSREVFDEQSSGAQSRALNQADNQAVIPLLPFGVPQSFDTRPENERTALLVTENLNRLKLPVSQGVLLSSGCTSYNAPINNLLPCLDVNIQQYSDPTQFQAQKNALVNMPSYSVVLPTAGMPSQTPDHLSRESPRETLGKSPGAVPKDDMLGLSADNRRQPNQSTEACRVCSPEHVINAESDKFDGPLNSDMLDKKPQQYAGRDVYVDGIFSQPNVGFDSNLVRPTEALPCSSSEVPYSTSQATESYSMPLQPITGYAVERPSVISAWKDGASQLQLMEPVTSNGHAPSFIMPPKTTDNIIQVQDTNSFFSHQDPSSARQEQDITLPPPKPTTVKNESEIQPSLAIAFLKNSNEVNMEQCLEDSIRLPSGNIITDPNFQRGPSEENAKQELQAVAECEAAPPSSLHTDLSSDGAKELSKAKQERAEWNNDSESQYPKLEAKLPENTSLGFPTSDLGRLQIINNNDLEELRELGSGTFGTVYHGKWRGTDVAIKRINNRCFQGKPSEQERMKDDFWNEAINLADLHHPNVVAFYGVVFDGPGGSVATVTEYMVNGSLRNALQKNERSLDKRKRIAIAMDVAFGMEYLHGKNIVHFDLKSDNLLVNLRDSHRPICKVGDLGLSKVKCHTLISGGVRGTLPWMAPELLNGSSSLVSEKVDVFSYGIVLWELITGEEPYADLHYGAIIGGIVSNTLRPSIPESCDPEWRSLMERCWSSDPSERPSFTEIANQLRVMAIKVPFKRQPPLQK</sequence>
<dbReference type="Gene3D" id="3.10.20.90">
    <property type="entry name" value="Phosphatidylinositol 3-kinase Catalytic Subunit, Chain A, domain 1"/>
    <property type="match status" value="1"/>
</dbReference>